<accession>A0A4R4ENB0</accession>
<dbReference type="Pfam" id="PF12867">
    <property type="entry name" value="DinB_2"/>
    <property type="match status" value="1"/>
</dbReference>
<protein>
    <submittedName>
        <fullName evidence="2">DinB family protein</fullName>
    </submittedName>
</protein>
<sequence>MVNKQELIGSMSELISSVESLRQLDEQKWDSPIAEGKWAIRDIISHIALWDEYFYNQAIHRIVTGESIDIPHLDFEIFNQNAITYAATQTQDQLIDQVITHRNEILEALQQVPAEAFNTSYPTLQGTLFLITEYVEDFVGHDHHHLRQINSFLQQSE</sequence>
<name>A0A4R4ENB0_9BACL</name>
<keyword evidence="3" id="KW-1185">Reference proteome</keyword>
<evidence type="ECO:0000313" key="3">
    <source>
        <dbReference type="Proteomes" id="UP000295418"/>
    </source>
</evidence>
<dbReference type="Gene3D" id="1.20.120.450">
    <property type="entry name" value="dinb family like domain"/>
    <property type="match status" value="1"/>
</dbReference>
<dbReference type="InterPro" id="IPR024775">
    <property type="entry name" value="DinB-like"/>
</dbReference>
<evidence type="ECO:0000259" key="1">
    <source>
        <dbReference type="Pfam" id="PF12867"/>
    </source>
</evidence>
<dbReference type="AlphaFoldDB" id="A0A4R4ENB0"/>
<gene>
    <name evidence="2" type="ORF">E0485_03285</name>
</gene>
<dbReference type="SUPFAM" id="SSF109854">
    <property type="entry name" value="DinB/YfiT-like putative metalloenzymes"/>
    <property type="match status" value="1"/>
</dbReference>
<dbReference type="RefSeq" id="WP_132416550.1">
    <property type="nucleotide sequence ID" value="NZ_SKFG01000002.1"/>
</dbReference>
<evidence type="ECO:0000313" key="2">
    <source>
        <dbReference type="EMBL" id="TCZ79905.1"/>
    </source>
</evidence>
<dbReference type="InterPro" id="IPR034660">
    <property type="entry name" value="DinB/YfiT-like"/>
</dbReference>
<proteinExistence type="predicted"/>
<feature type="domain" description="DinB-like" evidence="1">
    <location>
        <begin position="20"/>
        <end position="149"/>
    </location>
</feature>
<dbReference type="Proteomes" id="UP000295418">
    <property type="component" value="Unassembled WGS sequence"/>
</dbReference>
<organism evidence="2 3">
    <name type="scientific">Paenibacillus albiflavus</name>
    <dbReference type="NCBI Taxonomy" id="2545760"/>
    <lineage>
        <taxon>Bacteria</taxon>
        <taxon>Bacillati</taxon>
        <taxon>Bacillota</taxon>
        <taxon>Bacilli</taxon>
        <taxon>Bacillales</taxon>
        <taxon>Paenibacillaceae</taxon>
        <taxon>Paenibacillus</taxon>
    </lineage>
</organism>
<comment type="caution">
    <text evidence="2">The sequence shown here is derived from an EMBL/GenBank/DDBJ whole genome shotgun (WGS) entry which is preliminary data.</text>
</comment>
<reference evidence="2 3" key="1">
    <citation type="submission" date="2019-03" db="EMBL/GenBank/DDBJ databases">
        <authorList>
            <person name="Kim M.K.M."/>
        </authorList>
    </citation>
    <scope>NUCLEOTIDE SEQUENCE [LARGE SCALE GENOMIC DNA]</scope>
    <source>
        <strain evidence="2 3">18JY21-1</strain>
    </source>
</reference>
<dbReference type="OrthoDB" id="2964295at2"/>
<dbReference type="EMBL" id="SKFG01000002">
    <property type="protein sequence ID" value="TCZ79905.1"/>
    <property type="molecule type" value="Genomic_DNA"/>
</dbReference>